<sequence>MTPDRTDANHDESAEHGVLDDGGNLDTASITILGGHIAQVSVDLPMAADDDDLDDDVIEDEIPVGDVDLPALITSHDVYEPHDDETDHREVEQLDTGDIILEPHDGEESSSTEGDADTVTHDDVHEAELVDEPEHEGFSHDARADDLHDAEVVDDVELFEADAAEPADEALTHAPWIPEQSDETDAASDETIVGDDAGHEGVEGDADHAAPHDDAEGESFVAEEDAAVEVAEPSDETAVEEDDADAGDAEEPVAADAEAEASSPEDELEAGDFHEVEGNFTASSESSSDEPAAEESITDDTFVGDTFVGDMLVEEPVADEQAADEPIADEPIADEPAVEDVIVNEASSDEPALDEPAVEEPAVETPAVDGPAVVEPNVDEPVGAEPAVEEPADAGSSDAELPAAASPAAPAAPSASDEATAPATGPVAPPSVAASVVAASVAAAAGPRAAASTGPVSTGTAPTGSVPTAPASTGPVTTRRERAATGVIGTVPLTRRSAQQADDPTRGSDEAARVDRAHAMERVRTQTPEVTLTSKRIGQIDDARESSDLLTADRLLDPRQIARPEPEGAWQQLVYSATGGRVNLGDGRRARQRKDLDRRISTPLTGGARFVPVLSRKGGVGKTTVTSLLGMALADARDDRIIAVDANPDRGTLADRVGRPNGRTVRDLVRAHDEMVGFNDVSAIVARDATRLDVLASDADPRVSEAFSDDDYRQVADVAAHYYSIVLTDTGTGIVHSVMGATLELADTLVIVAGLSVDEARLASETLTWLETNGYAARVRDAIVVLNNSRPGTPLVRESELEAHFRSRVRTVIRMPYDARIAAGSAIAFRDLQPSTRQAARELAAAVVEGLRAPVSAA</sequence>
<evidence type="ECO:0000313" key="3">
    <source>
        <dbReference type="EMBL" id="MDU0328346.1"/>
    </source>
</evidence>
<dbReference type="Pfam" id="PF01656">
    <property type="entry name" value="CbiA"/>
    <property type="match status" value="1"/>
</dbReference>
<dbReference type="PANTHER" id="PTHR43384:SF14">
    <property type="entry name" value="ESX-1 SECRETION-ASSOCIATED PROTEIN ESPI"/>
    <property type="match status" value="1"/>
</dbReference>
<feature type="compositionally biased region" description="Low complexity" evidence="1">
    <location>
        <begin position="393"/>
        <end position="429"/>
    </location>
</feature>
<dbReference type="Gene3D" id="3.40.50.300">
    <property type="entry name" value="P-loop containing nucleotide triphosphate hydrolases"/>
    <property type="match status" value="1"/>
</dbReference>
<dbReference type="PANTHER" id="PTHR43384">
    <property type="entry name" value="SEPTUM SITE-DETERMINING PROTEIN MIND HOMOLOG, CHLOROPLASTIC-RELATED"/>
    <property type="match status" value="1"/>
</dbReference>
<feature type="region of interest" description="Disordered" evidence="1">
    <location>
        <begin position="442"/>
        <end position="484"/>
    </location>
</feature>
<dbReference type="InterPro" id="IPR050625">
    <property type="entry name" value="ParA/MinD_ATPase"/>
</dbReference>
<gene>
    <name evidence="3" type="ORF">RWH43_16425</name>
</gene>
<dbReference type="Proteomes" id="UP001256673">
    <property type="component" value="Unassembled WGS sequence"/>
</dbReference>
<dbReference type="SUPFAM" id="SSF52540">
    <property type="entry name" value="P-loop containing nucleoside triphosphate hydrolases"/>
    <property type="match status" value="1"/>
</dbReference>
<dbReference type="RefSeq" id="WP_316001979.1">
    <property type="nucleotide sequence ID" value="NZ_JAWDIU010000007.1"/>
</dbReference>
<evidence type="ECO:0000259" key="2">
    <source>
        <dbReference type="Pfam" id="PF01656"/>
    </source>
</evidence>
<feature type="region of interest" description="Disordered" evidence="1">
    <location>
        <begin position="166"/>
        <end position="429"/>
    </location>
</feature>
<feature type="compositionally biased region" description="Polar residues" evidence="1">
    <location>
        <begin position="456"/>
        <end position="476"/>
    </location>
</feature>
<accession>A0ABU3RZP2</accession>
<evidence type="ECO:0000313" key="4">
    <source>
        <dbReference type="Proteomes" id="UP001256673"/>
    </source>
</evidence>
<feature type="compositionally biased region" description="Acidic residues" evidence="1">
    <location>
        <begin position="347"/>
        <end position="362"/>
    </location>
</feature>
<protein>
    <submittedName>
        <fullName evidence="3">MinD/ParA family protein</fullName>
    </submittedName>
</protein>
<dbReference type="EMBL" id="JAWDIU010000007">
    <property type="protein sequence ID" value="MDU0328346.1"/>
    <property type="molecule type" value="Genomic_DNA"/>
</dbReference>
<feature type="compositionally biased region" description="Acidic residues" evidence="1">
    <location>
        <begin position="312"/>
        <end position="338"/>
    </location>
</feature>
<comment type="caution">
    <text evidence="3">The sequence shown here is derived from an EMBL/GenBank/DDBJ whole genome shotgun (WGS) entry which is preliminary data.</text>
</comment>
<feature type="domain" description="CobQ/CobB/MinD/ParA nucleotide binding" evidence="2">
    <location>
        <begin position="613"/>
        <end position="820"/>
    </location>
</feature>
<feature type="compositionally biased region" description="Acidic residues" evidence="1">
    <location>
        <begin position="215"/>
        <end position="270"/>
    </location>
</feature>
<dbReference type="InterPro" id="IPR027417">
    <property type="entry name" value="P-loop_NTPase"/>
</dbReference>
<name>A0ABU3RZP2_9MICO</name>
<feature type="compositionally biased region" description="Acidic residues" evidence="1">
    <location>
        <begin position="287"/>
        <end position="298"/>
    </location>
</feature>
<evidence type="ECO:0000256" key="1">
    <source>
        <dbReference type="SAM" id="MobiDB-lite"/>
    </source>
</evidence>
<proteinExistence type="predicted"/>
<feature type="compositionally biased region" description="Low complexity" evidence="1">
    <location>
        <begin position="442"/>
        <end position="455"/>
    </location>
</feature>
<reference evidence="3 4" key="1">
    <citation type="submission" date="2023-09" db="EMBL/GenBank/DDBJ databases">
        <title>Microbacterium fusihabitans sp. nov., Microbacterium phycihabitans sp. nov., and Microbacterium cervinum sp. nov., isolated from dried seaweeds of beach.</title>
        <authorList>
            <person name="Lee S.D."/>
        </authorList>
    </citation>
    <scope>NUCLEOTIDE SEQUENCE [LARGE SCALE GENOMIC DNA]</scope>
    <source>
        <strain evidence="3 4">KSW2-21</strain>
    </source>
</reference>
<organism evidence="3 4">
    <name type="scientific">Microbacterium algihabitans</name>
    <dbReference type="NCBI Taxonomy" id="3075992"/>
    <lineage>
        <taxon>Bacteria</taxon>
        <taxon>Bacillati</taxon>
        <taxon>Actinomycetota</taxon>
        <taxon>Actinomycetes</taxon>
        <taxon>Micrococcales</taxon>
        <taxon>Microbacteriaceae</taxon>
        <taxon>Microbacterium</taxon>
    </lineage>
</organism>
<feature type="compositionally biased region" description="Basic and acidic residues" evidence="1">
    <location>
        <begin position="196"/>
        <end position="214"/>
    </location>
</feature>
<feature type="compositionally biased region" description="Basic and acidic residues" evidence="1">
    <location>
        <begin position="1"/>
        <end position="19"/>
    </location>
</feature>
<feature type="region of interest" description="Disordered" evidence="1">
    <location>
        <begin position="1"/>
        <end position="24"/>
    </location>
</feature>
<dbReference type="InterPro" id="IPR002586">
    <property type="entry name" value="CobQ/CobB/MinD/ParA_Nub-bd_dom"/>
</dbReference>
<keyword evidence="4" id="KW-1185">Reference proteome</keyword>